<accession>A0A517Z6L8</accession>
<dbReference type="AlphaFoldDB" id="A0A517Z6L8"/>
<name>A0A517Z6L8_9PLAN</name>
<dbReference type="Proteomes" id="UP000320496">
    <property type="component" value="Chromosome"/>
</dbReference>
<dbReference type="EMBL" id="CP036275">
    <property type="protein sequence ID" value="QDU38061.1"/>
    <property type="molecule type" value="Genomic_DNA"/>
</dbReference>
<evidence type="ECO:0000313" key="1">
    <source>
        <dbReference type="EMBL" id="QDU38061.1"/>
    </source>
</evidence>
<protein>
    <submittedName>
        <fullName evidence="1">Uncharacterized protein</fullName>
    </submittedName>
</protein>
<evidence type="ECO:0000313" key="2">
    <source>
        <dbReference type="Proteomes" id="UP000320496"/>
    </source>
</evidence>
<gene>
    <name evidence="1" type="ORF">Mal4_23810</name>
</gene>
<sequence>MGERGVKGVTVRRHRFPAQADSCTMCANPDRNCATMFSLLHAGCELYQAAAQMPRGNRSVHFGAACRRNTSLLLPSNPVPPSGEGSVITSLDRRRSARFRRGGLSAGAASAHRCSLAATLPGEHSIRGAPHDRACPGPPLSYRVLPARPRGRAPDPDRTWLSFVVTRECGRPDGSCIDAGLPVSVV</sequence>
<organism evidence="1 2">
    <name type="scientific">Maioricimonas rarisocia</name>
    <dbReference type="NCBI Taxonomy" id="2528026"/>
    <lineage>
        <taxon>Bacteria</taxon>
        <taxon>Pseudomonadati</taxon>
        <taxon>Planctomycetota</taxon>
        <taxon>Planctomycetia</taxon>
        <taxon>Planctomycetales</taxon>
        <taxon>Planctomycetaceae</taxon>
        <taxon>Maioricimonas</taxon>
    </lineage>
</organism>
<proteinExistence type="predicted"/>
<reference evidence="1 2" key="1">
    <citation type="submission" date="2019-02" db="EMBL/GenBank/DDBJ databases">
        <title>Deep-cultivation of Planctomycetes and their phenomic and genomic characterization uncovers novel biology.</title>
        <authorList>
            <person name="Wiegand S."/>
            <person name="Jogler M."/>
            <person name="Boedeker C."/>
            <person name="Pinto D."/>
            <person name="Vollmers J."/>
            <person name="Rivas-Marin E."/>
            <person name="Kohn T."/>
            <person name="Peeters S.H."/>
            <person name="Heuer A."/>
            <person name="Rast P."/>
            <person name="Oberbeckmann S."/>
            <person name="Bunk B."/>
            <person name="Jeske O."/>
            <person name="Meyerdierks A."/>
            <person name="Storesund J.E."/>
            <person name="Kallscheuer N."/>
            <person name="Luecker S."/>
            <person name="Lage O.M."/>
            <person name="Pohl T."/>
            <person name="Merkel B.J."/>
            <person name="Hornburger P."/>
            <person name="Mueller R.-W."/>
            <person name="Bruemmer F."/>
            <person name="Labrenz M."/>
            <person name="Spormann A.M."/>
            <person name="Op den Camp H."/>
            <person name="Overmann J."/>
            <person name="Amann R."/>
            <person name="Jetten M.S.M."/>
            <person name="Mascher T."/>
            <person name="Medema M.H."/>
            <person name="Devos D.P."/>
            <person name="Kaster A.-K."/>
            <person name="Ovreas L."/>
            <person name="Rohde M."/>
            <person name="Galperin M.Y."/>
            <person name="Jogler C."/>
        </authorList>
    </citation>
    <scope>NUCLEOTIDE SEQUENCE [LARGE SCALE GENOMIC DNA]</scope>
    <source>
        <strain evidence="1 2">Mal4</strain>
    </source>
</reference>
<keyword evidence="2" id="KW-1185">Reference proteome</keyword>
<dbReference type="KEGG" id="mri:Mal4_23810"/>